<evidence type="ECO:0000256" key="1">
    <source>
        <dbReference type="SAM" id="SignalP"/>
    </source>
</evidence>
<comment type="caution">
    <text evidence="2">The sequence shown here is derived from an EMBL/GenBank/DDBJ whole genome shotgun (WGS) entry which is preliminary data.</text>
</comment>
<feature type="chain" id="PRO_5045960559" evidence="1">
    <location>
        <begin position="28"/>
        <end position="489"/>
    </location>
</feature>
<dbReference type="Gene3D" id="1.25.40.10">
    <property type="entry name" value="Tetratricopeptide repeat domain"/>
    <property type="match status" value="1"/>
</dbReference>
<protein>
    <submittedName>
        <fullName evidence="2">TPR repeat protein</fullName>
    </submittedName>
</protein>
<accession>A0ABU1WDD1</accession>
<dbReference type="SUPFAM" id="SSF81901">
    <property type="entry name" value="HCP-like"/>
    <property type="match status" value="1"/>
</dbReference>
<dbReference type="EMBL" id="JAVDVY010000002">
    <property type="protein sequence ID" value="MDR7135529.1"/>
    <property type="molecule type" value="Genomic_DNA"/>
</dbReference>
<dbReference type="PANTHER" id="PTHR11102">
    <property type="entry name" value="SEL-1-LIKE PROTEIN"/>
    <property type="match status" value="1"/>
</dbReference>
<organism evidence="2 3">
    <name type="scientific">Lysobacter niastensis</name>
    <dbReference type="NCBI Taxonomy" id="380629"/>
    <lineage>
        <taxon>Bacteria</taxon>
        <taxon>Pseudomonadati</taxon>
        <taxon>Pseudomonadota</taxon>
        <taxon>Gammaproteobacteria</taxon>
        <taxon>Lysobacterales</taxon>
        <taxon>Lysobacteraceae</taxon>
        <taxon>Lysobacter</taxon>
    </lineage>
</organism>
<dbReference type="RefSeq" id="WP_310063252.1">
    <property type="nucleotide sequence ID" value="NZ_JAVDVY010000002.1"/>
</dbReference>
<evidence type="ECO:0000313" key="2">
    <source>
        <dbReference type="EMBL" id="MDR7135529.1"/>
    </source>
</evidence>
<dbReference type="InterPro" id="IPR006597">
    <property type="entry name" value="Sel1-like"/>
</dbReference>
<keyword evidence="1" id="KW-0732">Signal</keyword>
<dbReference type="PANTHER" id="PTHR11102:SF160">
    <property type="entry name" value="ERAD-ASSOCIATED E3 UBIQUITIN-PROTEIN LIGASE COMPONENT HRD3"/>
    <property type="match status" value="1"/>
</dbReference>
<feature type="signal peptide" evidence="1">
    <location>
        <begin position="1"/>
        <end position="27"/>
    </location>
</feature>
<reference evidence="2 3" key="1">
    <citation type="submission" date="2023-07" db="EMBL/GenBank/DDBJ databases">
        <title>Sorghum-associated microbial communities from plants grown in Nebraska, USA.</title>
        <authorList>
            <person name="Schachtman D."/>
        </authorList>
    </citation>
    <scope>NUCLEOTIDE SEQUENCE [LARGE SCALE GENOMIC DNA]</scope>
    <source>
        <strain evidence="2 3">BE198</strain>
    </source>
</reference>
<dbReference type="Proteomes" id="UP001251524">
    <property type="component" value="Unassembled WGS sequence"/>
</dbReference>
<evidence type="ECO:0000313" key="3">
    <source>
        <dbReference type="Proteomes" id="UP001251524"/>
    </source>
</evidence>
<proteinExistence type="predicted"/>
<dbReference type="SMART" id="SM00671">
    <property type="entry name" value="SEL1"/>
    <property type="match status" value="2"/>
</dbReference>
<keyword evidence="3" id="KW-1185">Reference proteome</keyword>
<dbReference type="Pfam" id="PF08238">
    <property type="entry name" value="Sel1"/>
    <property type="match status" value="2"/>
</dbReference>
<dbReference type="InterPro" id="IPR050767">
    <property type="entry name" value="Sel1_AlgK"/>
</dbReference>
<dbReference type="InterPro" id="IPR011990">
    <property type="entry name" value="TPR-like_helical_dom_sf"/>
</dbReference>
<name>A0ABU1WDD1_9GAMM</name>
<sequence length="489" mass="53326">MRHWMLRDLLLGGALLGAVLLAPPAQADDELATSNAVSRAWDRYAQLSSRDNPESASMLARGSLDYFAFLRDAAVYGSAEQIRRIPLSERAVVYTLRASMTPEQLLALDATAMARHCFKAGLYGVAPPEKGETLPELTHVTVIAGDRAVGEMGPPTGTQFQYGPLLVREGGQWKVRPESLALDGSTLIQQQVTRAGMTDTQMLEYLVADFLDEPDTLPSLANLDRPLRDDAGARTRLNESWPQYDDTYRARLAATEKKAEDGDGLAMFALGAVLYSGAMPTLVPKDTARGLQWLERASDAGQVQAAAMFSMALMQDYTPVKGKPIPAELVAKTLVHTRRAAEGGVPVAMVALGNFIFNGAGGVQRDCAQAEEWAARGEDAGIAQARNERVWYLATCPIAAQRDPVRAMQLADHMISKADTLHAAELDTVAAALASTGRFDEAVDYQQRAIGKLDADAGEMKRRMQQRLGQYRRHDAFVQDYDQYELPAL</sequence>
<gene>
    <name evidence="2" type="ORF">J2X06_002738</name>
</gene>